<proteinExistence type="predicted"/>
<evidence type="ECO:0008006" key="3">
    <source>
        <dbReference type="Google" id="ProtNLM"/>
    </source>
</evidence>
<accession>A0A0T6BDC7</accession>
<sequence>AILAKESHAGTVDNVCSAMSKLIIVNPNGVPLQQMFPALIQHLPLKVDFLENEAIVRCFFNLYQQGNPVLKEQLENVIKIVVHIYHKKETSNEETENLVKDFLRTINRDFPQEFANIVSTLGEEVT</sequence>
<protein>
    <recommendedName>
        <fullName evidence="3">Exportin-1 C-terminal domain-containing protein</fullName>
    </recommendedName>
</protein>
<dbReference type="SUPFAM" id="SSF48371">
    <property type="entry name" value="ARM repeat"/>
    <property type="match status" value="1"/>
</dbReference>
<comment type="caution">
    <text evidence="1">The sequence shown here is derived from an EMBL/GenBank/DDBJ whole genome shotgun (WGS) entry which is preliminary data.</text>
</comment>
<feature type="non-terminal residue" evidence="1">
    <location>
        <position position="1"/>
    </location>
</feature>
<dbReference type="EMBL" id="LJIG01001619">
    <property type="protein sequence ID" value="KRT85321.1"/>
    <property type="molecule type" value="Genomic_DNA"/>
</dbReference>
<dbReference type="InterPro" id="IPR011989">
    <property type="entry name" value="ARM-like"/>
</dbReference>
<feature type="non-terminal residue" evidence="1">
    <location>
        <position position="126"/>
    </location>
</feature>
<dbReference type="OrthoDB" id="7862313at2759"/>
<evidence type="ECO:0000313" key="2">
    <source>
        <dbReference type="Proteomes" id="UP000051574"/>
    </source>
</evidence>
<evidence type="ECO:0000313" key="1">
    <source>
        <dbReference type="EMBL" id="KRT85321.1"/>
    </source>
</evidence>
<organism evidence="1 2">
    <name type="scientific">Oryctes borbonicus</name>
    <dbReference type="NCBI Taxonomy" id="1629725"/>
    <lineage>
        <taxon>Eukaryota</taxon>
        <taxon>Metazoa</taxon>
        <taxon>Ecdysozoa</taxon>
        <taxon>Arthropoda</taxon>
        <taxon>Hexapoda</taxon>
        <taxon>Insecta</taxon>
        <taxon>Pterygota</taxon>
        <taxon>Neoptera</taxon>
        <taxon>Endopterygota</taxon>
        <taxon>Coleoptera</taxon>
        <taxon>Polyphaga</taxon>
        <taxon>Scarabaeiformia</taxon>
        <taxon>Scarabaeidae</taxon>
        <taxon>Dynastinae</taxon>
        <taxon>Oryctes</taxon>
    </lineage>
</organism>
<dbReference type="InterPro" id="IPR016024">
    <property type="entry name" value="ARM-type_fold"/>
</dbReference>
<name>A0A0T6BDC7_9SCAR</name>
<reference evidence="1 2" key="1">
    <citation type="submission" date="2015-09" db="EMBL/GenBank/DDBJ databases">
        <title>Draft genome of the scarab beetle Oryctes borbonicus.</title>
        <authorList>
            <person name="Meyer J.M."/>
            <person name="Markov G.V."/>
            <person name="Baskaran P."/>
            <person name="Herrmann M."/>
            <person name="Sommer R.J."/>
            <person name="Roedelsperger C."/>
        </authorList>
    </citation>
    <scope>NUCLEOTIDE SEQUENCE [LARGE SCALE GENOMIC DNA]</scope>
    <source>
        <strain evidence="1">OB123</strain>
        <tissue evidence="1">Whole animal</tissue>
    </source>
</reference>
<dbReference type="AlphaFoldDB" id="A0A0T6BDC7"/>
<dbReference type="Gene3D" id="1.25.10.10">
    <property type="entry name" value="Leucine-rich Repeat Variant"/>
    <property type="match status" value="1"/>
</dbReference>
<dbReference type="Proteomes" id="UP000051574">
    <property type="component" value="Unassembled WGS sequence"/>
</dbReference>
<gene>
    <name evidence="1" type="ORF">AMK59_2065</name>
</gene>
<keyword evidence="2" id="KW-1185">Reference proteome</keyword>